<comment type="caution">
    <text evidence="8">The sequence shown here is derived from an EMBL/GenBank/DDBJ whole genome shotgun (WGS) entry which is preliminary data.</text>
</comment>
<accession>A0ABU0YTS6</accession>
<evidence type="ECO:0000256" key="2">
    <source>
        <dbReference type="ARBA" id="ARBA00022617"/>
    </source>
</evidence>
<evidence type="ECO:0000256" key="4">
    <source>
        <dbReference type="ARBA" id="ARBA00023002"/>
    </source>
</evidence>
<dbReference type="InterPro" id="IPR004852">
    <property type="entry name" value="Di-haem_cyt_c_peroxidsae"/>
</dbReference>
<name>A0ABU0YTS6_9PROT</name>
<keyword evidence="9" id="KW-1185">Reference proteome</keyword>
<dbReference type="PROSITE" id="PS51007">
    <property type="entry name" value="CYTC"/>
    <property type="match status" value="2"/>
</dbReference>
<dbReference type="InterPro" id="IPR009056">
    <property type="entry name" value="Cyt_c-like_dom"/>
</dbReference>
<keyword evidence="8" id="KW-0575">Peroxidase</keyword>
<evidence type="ECO:0000256" key="6">
    <source>
        <dbReference type="PROSITE-ProRule" id="PRU00433"/>
    </source>
</evidence>
<comment type="subcellular location">
    <subcellularLocation>
        <location evidence="1">Cell envelope</location>
    </subcellularLocation>
</comment>
<evidence type="ECO:0000313" key="8">
    <source>
        <dbReference type="EMBL" id="MDQ7250587.1"/>
    </source>
</evidence>
<evidence type="ECO:0000256" key="1">
    <source>
        <dbReference type="ARBA" id="ARBA00004196"/>
    </source>
</evidence>
<evidence type="ECO:0000313" key="9">
    <source>
        <dbReference type="Proteomes" id="UP001230156"/>
    </source>
</evidence>
<dbReference type="Pfam" id="PF03150">
    <property type="entry name" value="CCP_MauG"/>
    <property type="match status" value="1"/>
</dbReference>
<gene>
    <name evidence="8" type="ORF">Q8A70_23060</name>
</gene>
<organism evidence="8 9">
    <name type="scientific">Dongia sedimenti</name>
    <dbReference type="NCBI Taxonomy" id="3064282"/>
    <lineage>
        <taxon>Bacteria</taxon>
        <taxon>Pseudomonadati</taxon>
        <taxon>Pseudomonadota</taxon>
        <taxon>Alphaproteobacteria</taxon>
        <taxon>Rhodospirillales</taxon>
        <taxon>Dongiaceae</taxon>
        <taxon>Dongia</taxon>
    </lineage>
</organism>
<dbReference type="SUPFAM" id="SSF46626">
    <property type="entry name" value="Cytochrome c"/>
    <property type="match status" value="2"/>
</dbReference>
<dbReference type="RefSeq" id="WP_379960046.1">
    <property type="nucleotide sequence ID" value="NZ_JAUYVI010000007.1"/>
</dbReference>
<dbReference type="InterPro" id="IPR051395">
    <property type="entry name" value="Cytochrome_c_Peroxidase/MauG"/>
</dbReference>
<dbReference type="EMBL" id="JAUYVI010000007">
    <property type="protein sequence ID" value="MDQ7250587.1"/>
    <property type="molecule type" value="Genomic_DNA"/>
</dbReference>
<dbReference type="Pfam" id="PF00034">
    <property type="entry name" value="Cytochrom_C"/>
    <property type="match status" value="1"/>
</dbReference>
<keyword evidence="4" id="KW-0560">Oxidoreductase</keyword>
<dbReference type="Proteomes" id="UP001230156">
    <property type="component" value="Unassembled WGS sequence"/>
</dbReference>
<evidence type="ECO:0000256" key="3">
    <source>
        <dbReference type="ARBA" id="ARBA00022723"/>
    </source>
</evidence>
<keyword evidence="3 6" id="KW-0479">Metal-binding</keyword>
<reference evidence="9" key="1">
    <citation type="submission" date="2023-08" db="EMBL/GenBank/DDBJ databases">
        <title>Rhodospirillaceae gen. nov., a novel taxon isolated from the Yangtze River Yuezi River estuary sludge.</title>
        <authorList>
            <person name="Ruan L."/>
        </authorList>
    </citation>
    <scope>NUCLEOTIDE SEQUENCE [LARGE SCALE GENOMIC DNA]</scope>
    <source>
        <strain evidence="9">R-7</strain>
    </source>
</reference>
<feature type="domain" description="Cytochrome c" evidence="7">
    <location>
        <begin position="216"/>
        <end position="316"/>
    </location>
</feature>
<feature type="domain" description="Cytochrome c" evidence="7">
    <location>
        <begin position="65"/>
        <end position="179"/>
    </location>
</feature>
<protein>
    <submittedName>
        <fullName evidence="8">Cytochrome c peroxidase</fullName>
    </submittedName>
</protein>
<dbReference type="GO" id="GO:0004601">
    <property type="term" value="F:peroxidase activity"/>
    <property type="evidence" value="ECO:0007669"/>
    <property type="project" value="UniProtKB-KW"/>
</dbReference>
<dbReference type="Gene3D" id="1.10.760.10">
    <property type="entry name" value="Cytochrome c-like domain"/>
    <property type="match status" value="2"/>
</dbReference>
<dbReference type="PANTHER" id="PTHR30600:SF7">
    <property type="entry name" value="CYTOCHROME C PEROXIDASE-RELATED"/>
    <property type="match status" value="1"/>
</dbReference>
<dbReference type="InterPro" id="IPR036909">
    <property type="entry name" value="Cyt_c-like_dom_sf"/>
</dbReference>
<proteinExistence type="predicted"/>
<sequence>MALRAHFLHRGTRRWLGGAFLLFGVGLLAFTDPLGSQQSWGLPAKTVAKNEPISPLPLPASGDPRRVALGARLFADSRLSRNNSRSCASCHDVRDNGATRNALDRSLDGTSLRLNTLTVFNAAASFRLSWTGKDRSFEEQAKRSIENPHIMGSTVSEVVGKLGIDPDMRRLFELAYGRAPDEAVVLDAIAAYERSLLTPGSRFDRWLQGDGGALSATELHGYQLFKSLGCVSCHQGVNIGGNLLERHGIFHPLGSPEPVILRVPSLRNVDTTPPYFHDGSAGTLEEAVERMGYAQLNTLLQPDEVHDIVAFLRTLTGNFNGHPVGQPQ</sequence>
<dbReference type="PANTHER" id="PTHR30600">
    <property type="entry name" value="CYTOCHROME C PEROXIDASE-RELATED"/>
    <property type="match status" value="1"/>
</dbReference>
<keyword evidence="5 6" id="KW-0408">Iron</keyword>
<keyword evidence="2 6" id="KW-0349">Heme</keyword>
<evidence type="ECO:0000259" key="7">
    <source>
        <dbReference type="PROSITE" id="PS51007"/>
    </source>
</evidence>
<evidence type="ECO:0000256" key="5">
    <source>
        <dbReference type="ARBA" id="ARBA00023004"/>
    </source>
</evidence>